<evidence type="ECO:0000313" key="5">
    <source>
        <dbReference type="EMBL" id="AWI75048.1"/>
    </source>
</evidence>
<dbReference type="InterPro" id="IPR050204">
    <property type="entry name" value="AraC_XylS_family_regulators"/>
</dbReference>
<dbReference type="PROSITE" id="PS01124">
    <property type="entry name" value="HTH_ARAC_FAMILY_2"/>
    <property type="match status" value="1"/>
</dbReference>
<dbReference type="Proteomes" id="UP000244930">
    <property type="component" value="Chromosome"/>
</dbReference>
<keyword evidence="1" id="KW-0805">Transcription regulation</keyword>
<dbReference type="SUPFAM" id="SSF46689">
    <property type="entry name" value="Homeodomain-like"/>
    <property type="match status" value="1"/>
</dbReference>
<dbReference type="KEGG" id="acom:CEW83_07275"/>
<keyword evidence="6" id="KW-1185">Reference proteome</keyword>
<dbReference type="InterPro" id="IPR009057">
    <property type="entry name" value="Homeodomain-like_sf"/>
</dbReference>
<organism evidence="5 6">
    <name type="scientific">Parazoarcus communis</name>
    <dbReference type="NCBI Taxonomy" id="41977"/>
    <lineage>
        <taxon>Bacteria</taxon>
        <taxon>Pseudomonadati</taxon>
        <taxon>Pseudomonadota</taxon>
        <taxon>Betaproteobacteria</taxon>
        <taxon>Rhodocyclales</taxon>
        <taxon>Zoogloeaceae</taxon>
        <taxon>Parazoarcus</taxon>
    </lineage>
</organism>
<dbReference type="GO" id="GO:0003700">
    <property type="term" value="F:DNA-binding transcription factor activity"/>
    <property type="evidence" value="ECO:0007669"/>
    <property type="project" value="InterPro"/>
</dbReference>
<evidence type="ECO:0000313" key="6">
    <source>
        <dbReference type="Proteomes" id="UP000244930"/>
    </source>
</evidence>
<dbReference type="AlphaFoldDB" id="A0A2U8GNH7"/>
<reference evidence="5 6" key="1">
    <citation type="submission" date="2017-06" db="EMBL/GenBank/DDBJ databases">
        <title>Azoarcus.</title>
        <authorList>
            <person name="Woo J.-H."/>
            <person name="Kim H.-S."/>
        </authorList>
    </citation>
    <scope>NUCLEOTIDE SEQUENCE [LARGE SCALE GENOMIC DNA]</scope>
    <source>
        <strain evidence="5 6">TSPY31</strain>
    </source>
</reference>
<dbReference type="PANTHER" id="PTHR46796:SF13">
    <property type="entry name" value="HTH-TYPE TRANSCRIPTIONAL ACTIVATOR RHAS"/>
    <property type="match status" value="1"/>
</dbReference>
<dbReference type="Pfam" id="PF12852">
    <property type="entry name" value="Cupin_6"/>
    <property type="match status" value="1"/>
</dbReference>
<sequence>MHYDVLNATQNTNLIAVRTITVVIIDMPDRLDRLSALIDGLAPRVGVMRPRSGLSTLSFDATQASRLHLHLIAQGDIRLQTQADPDARANAPAIVVCRADIAHSITVSEPDALMCAEAALEGPAAALLLNEFSKPLVLELDESDASLGYVVRLIASELSNPRCGQPALLDRAGDILFIGLLRHLVAQPQTTSGLFNGLADTRIARALVAIHAAPQTQWTLEMLAEEAGMSRTSFATRFRELMHQPPGKYLAQVRLSIASQAVRSGAGLKQAARDSGYASTAALSRALSRSNARGSDALAAET</sequence>
<evidence type="ECO:0000259" key="4">
    <source>
        <dbReference type="PROSITE" id="PS01124"/>
    </source>
</evidence>
<dbReference type="Pfam" id="PF12833">
    <property type="entry name" value="HTH_18"/>
    <property type="match status" value="1"/>
</dbReference>
<dbReference type="SMART" id="SM00342">
    <property type="entry name" value="HTH_ARAC"/>
    <property type="match status" value="1"/>
</dbReference>
<dbReference type="InterPro" id="IPR018060">
    <property type="entry name" value="HTH_AraC"/>
</dbReference>
<dbReference type="GO" id="GO:0043565">
    <property type="term" value="F:sequence-specific DNA binding"/>
    <property type="evidence" value="ECO:0007669"/>
    <property type="project" value="InterPro"/>
</dbReference>
<protein>
    <submittedName>
        <fullName evidence="5">AraC family transcriptional regulator</fullName>
    </submittedName>
</protein>
<evidence type="ECO:0000256" key="3">
    <source>
        <dbReference type="ARBA" id="ARBA00023163"/>
    </source>
</evidence>
<dbReference type="Gene3D" id="1.10.10.60">
    <property type="entry name" value="Homeodomain-like"/>
    <property type="match status" value="1"/>
</dbReference>
<dbReference type="EMBL" id="CP022187">
    <property type="protein sequence ID" value="AWI75048.1"/>
    <property type="molecule type" value="Genomic_DNA"/>
</dbReference>
<feature type="domain" description="HTH araC/xylS-type" evidence="4">
    <location>
        <begin position="204"/>
        <end position="289"/>
    </location>
</feature>
<gene>
    <name evidence="5" type="ORF">CEW83_07275</name>
</gene>
<accession>A0A2U8GNH7</accession>
<evidence type="ECO:0000256" key="2">
    <source>
        <dbReference type="ARBA" id="ARBA00023125"/>
    </source>
</evidence>
<keyword evidence="2" id="KW-0238">DNA-binding</keyword>
<dbReference type="PANTHER" id="PTHR46796">
    <property type="entry name" value="HTH-TYPE TRANSCRIPTIONAL ACTIVATOR RHAS-RELATED"/>
    <property type="match status" value="1"/>
</dbReference>
<keyword evidence="3" id="KW-0804">Transcription</keyword>
<proteinExistence type="predicted"/>
<name>A0A2U8GNH7_9RHOO</name>
<dbReference type="InterPro" id="IPR032783">
    <property type="entry name" value="AraC_lig"/>
</dbReference>
<evidence type="ECO:0000256" key="1">
    <source>
        <dbReference type="ARBA" id="ARBA00023015"/>
    </source>
</evidence>